<dbReference type="InterPro" id="IPR011006">
    <property type="entry name" value="CheY-like_superfamily"/>
</dbReference>
<keyword evidence="14" id="KW-1185">Reference proteome</keyword>
<evidence type="ECO:0000256" key="9">
    <source>
        <dbReference type="PROSITE-ProRule" id="PRU00169"/>
    </source>
</evidence>
<protein>
    <recommendedName>
        <fullName evidence="8">Transcriptional regulatory protein CpxR</fullName>
    </recommendedName>
</protein>
<evidence type="ECO:0000256" key="5">
    <source>
        <dbReference type="ARBA" id="ARBA00023015"/>
    </source>
</evidence>
<keyword evidence="5" id="KW-0805">Transcription regulation</keyword>
<dbReference type="InterPro" id="IPR016032">
    <property type="entry name" value="Sig_transdc_resp-reg_C-effctor"/>
</dbReference>
<name>A0A1A7NYX0_9PAST</name>
<evidence type="ECO:0000256" key="4">
    <source>
        <dbReference type="ARBA" id="ARBA00023012"/>
    </source>
</evidence>
<dbReference type="EMBL" id="JTJL01000012">
    <property type="protein sequence ID" value="OBW95397.1"/>
    <property type="molecule type" value="Genomic_DNA"/>
</dbReference>
<dbReference type="InterPro" id="IPR036388">
    <property type="entry name" value="WH-like_DNA-bd_sf"/>
</dbReference>
<dbReference type="PANTHER" id="PTHR48111:SF39">
    <property type="entry name" value="TRANSCRIPTIONAL REGULATORY PROTEIN CPXR"/>
    <property type="match status" value="1"/>
</dbReference>
<evidence type="ECO:0000259" key="11">
    <source>
        <dbReference type="PROSITE" id="PS50110"/>
    </source>
</evidence>
<dbReference type="Pfam" id="PF00072">
    <property type="entry name" value="Response_reg"/>
    <property type="match status" value="1"/>
</dbReference>
<dbReference type="AlphaFoldDB" id="A0A1A7NYX0"/>
<dbReference type="RefSeq" id="WP_066105822.1">
    <property type="nucleotide sequence ID" value="NZ_JTJL01000012.1"/>
</dbReference>
<dbReference type="CDD" id="cd00383">
    <property type="entry name" value="trans_reg_C"/>
    <property type="match status" value="1"/>
</dbReference>
<dbReference type="Gene3D" id="6.10.250.690">
    <property type="match status" value="1"/>
</dbReference>
<dbReference type="Proteomes" id="UP000092649">
    <property type="component" value="Unassembled WGS sequence"/>
</dbReference>
<evidence type="ECO:0000256" key="3">
    <source>
        <dbReference type="ARBA" id="ARBA00022553"/>
    </source>
</evidence>
<dbReference type="PANTHER" id="PTHR48111">
    <property type="entry name" value="REGULATOR OF RPOS"/>
    <property type="match status" value="1"/>
</dbReference>
<dbReference type="PATRIC" id="fig|505341.3.peg.657"/>
<dbReference type="GO" id="GO:0006355">
    <property type="term" value="P:regulation of DNA-templated transcription"/>
    <property type="evidence" value="ECO:0007669"/>
    <property type="project" value="InterPro"/>
</dbReference>
<dbReference type="FunFam" id="3.40.50.2300:FF:000032">
    <property type="entry name" value="DNA-binding transcriptional regulator CpxR"/>
    <property type="match status" value="1"/>
</dbReference>
<evidence type="ECO:0000256" key="6">
    <source>
        <dbReference type="ARBA" id="ARBA00023125"/>
    </source>
</evidence>
<keyword evidence="7" id="KW-0804">Transcription</keyword>
<feature type="modified residue" description="4-aspartylphosphate" evidence="9">
    <location>
        <position position="51"/>
    </location>
</feature>
<dbReference type="GO" id="GO:0000156">
    <property type="term" value="F:phosphorelay response regulator activity"/>
    <property type="evidence" value="ECO:0007669"/>
    <property type="project" value="TreeGrafter"/>
</dbReference>
<evidence type="ECO:0000256" key="2">
    <source>
        <dbReference type="ARBA" id="ARBA00022490"/>
    </source>
</evidence>
<dbReference type="InterPro" id="IPR039420">
    <property type="entry name" value="WalR-like"/>
</dbReference>
<dbReference type="SUPFAM" id="SSF52172">
    <property type="entry name" value="CheY-like"/>
    <property type="match status" value="1"/>
</dbReference>
<keyword evidence="3 9" id="KW-0597">Phosphoprotein</keyword>
<dbReference type="SMART" id="SM00862">
    <property type="entry name" value="Trans_reg_C"/>
    <property type="match status" value="1"/>
</dbReference>
<dbReference type="InterPro" id="IPR001867">
    <property type="entry name" value="OmpR/PhoB-type_DNA-bd"/>
</dbReference>
<evidence type="ECO:0000256" key="1">
    <source>
        <dbReference type="ARBA" id="ARBA00004496"/>
    </source>
</evidence>
<dbReference type="Pfam" id="PF00486">
    <property type="entry name" value="Trans_reg_C"/>
    <property type="match status" value="1"/>
</dbReference>
<dbReference type="FunFam" id="1.10.10.10:FF:000077">
    <property type="entry name" value="DNA-binding transcriptional regulator CpxR"/>
    <property type="match status" value="1"/>
</dbReference>
<dbReference type="InterPro" id="IPR001789">
    <property type="entry name" value="Sig_transdc_resp-reg_receiver"/>
</dbReference>
<dbReference type="PROSITE" id="PS50110">
    <property type="entry name" value="RESPONSE_REGULATORY"/>
    <property type="match status" value="1"/>
</dbReference>
<evidence type="ECO:0000256" key="7">
    <source>
        <dbReference type="ARBA" id="ARBA00023163"/>
    </source>
</evidence>
<dbReference type="OrthoDB" id="9802426at2"/>
<feature type="DNA-binding region" description="OmpR/PhoB-type" evidence="10">
    <location>
        <begin position="139"/>
        <end position="238"/>
    </location>
</feature>
<reference evidence="13 14" key="1">
    <citation type="submission" date="2014-11" db="EMBL/GenBank/DDBJ databases">
        <title>Pan-genome of Gallibacterium spp.</title>
        <authorList>
            <person name="Kudirkiene E."/>
            <person name="Bojesen A.M."/>
        </authorList>
    </citation>
    <scope>NUCLEOTIDE SEQUENCE [LARGE SCALE GENOMIC DNA]</scope>
    <source>
        <strain evidence="13 14">F150</strain>
    </source>
</reference>
<dbReference type="CDD" id="cd17623">
    <property type="entry name" value="REC_OmpR_CpxR"/>
    <property type="match status" value="1"/>
</dbReference>
<dbReference type="PROSITE" id="PS51755">
    <property type="entry name" value="OMPR_PHOB"/>
    <property type="match status" value="1"/>
</dbReference>
<dbReference type="GO" id="GO:0000976">
    <property type="term" value="F:transcription cis-regulatory region binding"/>
    <property type="evidence" value="ECO:0007669"/>
    <property type="project" value="TreeGrafter"/>
</dbReference>
<sequence length="240" mass="27523">MPKILLVDDDIEFTNLLTEVLVMESFDVDVVYNGEEALNKLDPSYDLILLDIMMPKLNGIETLKQIRQKYTTPVLMLTARGDDVDRILGLELGADDYLSKPFNDRELVARIKAILRRVKTNSTTNTIGTNIEINTSDDSKTLQFDDITLHPGRQQVIYQGRDLELTGTEFALLHMLIRNPGLILSRELLSIEILGKRLTPFDRAIDMHMSNLRKKLPPRRDNLPWFKTLRGRGYLLITDK</sequence>
<evidence type="ECO:0000313" key="13">
    <source>
        <dbReference type="EMBL" id="OBW95397.1"/>
    </source>
</evidence>
<accession>A0A1A7NYX0</accession>
<dbReference type="Gene3D" id="1.10.10.10">
    <property type="entry name" value="Winged helix-like DNA-binding domain superfamily/Winged helix DNA-binding domain"/>
    <property type="match status" value="1"/>
</dbReference>
<evidence type="ECO:0000256" key="8">
    <source>
        <dbReference type="ARBA" id="ARBA00074729"/>
    </source>
</evidence>
<dbReference type="GO" id="GO:0005829">
    <property type="term" value="C:cytosol"/>
    <property type="evidence" value="ECO:0007669"/>
    <property type="project" value="TreeGrafter"/>
</dbReference>
<proteinExistence type="predicted"/>
<dbReference type="GO" id="GO:0032993">
    <property type="term" value="C:protein-DNA complex"/>
    <property type="evidence" value="ECO:0007669"/>
    <property type="project" value="TreeGrafter"/>
</dbReference>
<dbReference type="InterPro" id="IPR058124">
    <property type="entry name" value="CpxR-like_REC"/>
</dbReference>
<comment type="caution">
    <text evidence="13">The sequence shown here is derived from an EMBL/GenBank/DDBJ whole genome shotgun (WGS) entry which is preliminary data.</text>
</comment>
<keyword evidence="2" id="KW-0963">Cytoplasm</keyword>
<gene>
    <name evidence="13" type="ORF">QS62_03245</name>
</gene>
<dbReference type="NCBIfam" id="NF008199">
    <property type="entry name" value="PRK10955.1"/>
    <property type="match status" value="1"/>
</dbReference>
<keyword evidence="6 10" id="KW-0238">DNA-binding</keyword>
<comment type="subcellular location">
    <subcellularLocation>
        <location evidence="1">Cytoplasm</location>
    </subcellularLocation>
</comment>
<evidence type="ECO:0000259" key="12">
    <source>
        <dbReference type="PROSITE" id="PS51755"/>
    </source>
</evidence>
<dbReference type="InterPro" id="IPR058122">
    <property type="entry name" value="CpxR"/>
</dbReference>
<evidence type="ECO:0000256" key="10">
    <source>
        <dbReference type="PROSITE-ProRule" id="PRU01091"/>
    </source>
</evidence>
<feature type="domain" description="OmpR/PhoB-type" evidence="12">
    <location>
        <begin position="139"/>
        <end position="238"/>
    </location>
</feature>
<evidence type="ECO:0000313" key="14">
    <source>
        <dbReference type="Proteomes" id="UP000092649"/>
    </source>
</evidence>
<dbReference type="SMART" id="SM00448">
    <property type="entry name" value="REC"/>
    <property type="match status" value="1"/>
</dbReference>
<feature type="domain" description="Response regulatory" evidence="11">
    <location>
        <begin position="3"/>
        <end position="115"/>
    </location>
</feature>
<keyword evidence="4" id="KW-0902">Two-component regulatory system</keyword>
<dbReference type="Gene3D" id="3.40.50.2300">
    <property type="match status" value="1"/>
</dbReference>
<dbReference type="SUPFAM" id="SSF46894">
    <property type="entry name" value="C-terminal effector domain of the bipartite response regulators"/>
    <property type="match status" value="1"/>
</dbReference>
<organism evidence="13 14">
    <name type="scientific">Gallibacterium salpingitidis</name>
    <dbReference type="NCBI Taxonomy" id="505341"/>
    <lineage>
        <taxon>Bacteria</taxon>
        <taxon>Pseudomonadati</taxon>
        <taxon>Pseudomonadota</taxon>
        <taxon>Gammaproteobacteria</taxon>
        <taxon>Pasteurellales</taxon>
        <taxon>Pasteurellaceae</taxon>
        <taxon>Gallibacterium</taxon>
    </lineage>
</organism>